<feature type="compositionally biased region" description="Polar residues" evidence="1">
    <location>
        <begin position="17"/>
        <end position="43"/>
    </location>
</feature>
<protein>
    <submittedName>
        <fullName evidence="2">Uncharacterized protein</fullName>
    </submittedName>
</protein>
<feature type="region of interest" description="Disordered" evidence="1">
    <location>
        <begin position="120"/>
        <end position="141"/>
    </location>
</feature>
<dbReference type="OrthoDB" id="6152580at2759"/>
<dbReference type="OMA" id="MEMPISR"/>
<evidence type="ECO:0000313" key="2">
    <source>
        <dbReference type="EMBL" id="ESP03324.1"/>
    </source>
</evidence>
<keyword evidence="3" id="KW-1185">Reference proteome</keyword>
<organism evidence="2 3">
    <name type="scientific">Lottia gigantea</name>
    <name type="common">Giant owl limpet</name>
    <dbReference type="NCBI Taxonomy" id="225164"/>
    <lineage>
        <taxon>Eukaryota</taxon>
        <taxon>Metazoa</taxon>
        <taxon>Spiralia</taxon>
        <taxon>Lophotrochozoa</taxon>
        <taxon>Mollusca</taxon>
        <taxon>Gastropoda</taxon>
        <taxon>Patellogastropoda</taxon>
        <taxon>Lottioidea</taxon>
        <taxon>Lottiidae</taxon>
        <taxon>Lottia</taxon>
    </lineage>
</organism>
<dbReference type="KEGG" id="lgi:LOTGIDRAFT_171558"/>
<evidence type="ECO:0000313" key="3">
    <source>
        <dbReference type="Proteomes" id="UP000030746"/>
    </source>
</evidence>
<dbReference type="AlphaFoldDB" id="V4AGZ6"/>
<name>V4AGZ6_LOTGI</name>
<reference evidence="2 3" key="1">
    <citation type="journal article" date="2013" name="Nature">
        <title>Insights into bilaterian evolution from three spiralian genomes.</title>
        <authorList>
            <person name="Simakov O."/>
            <person name="Marletaz F."/>
            <person name="Cho S.J."/>
            <person name="Edsinger-Gonzales E."/>
            <person name="Havlak P."/>
            <person name="Hellsten U."/>
            <person name="Kuo D.H."/>
            <person name="Larsson T."/>
            <person name="Lv J."/>
            <person name="Arendt D."/>
            <person name="Savage R."/>
            <person name="Osoegawa K."/>
            <person name="de Jong P."/>
            <person name="Grimwood J."/>
            <person name="Chapman J.A."/>
            <person name="Shapiro H."/>
            <person name="Aerts A."/>
            <person name="Otillar R.P."/>
            <person name="Terry A.Y."/>
            <person name="Boore J.L."/>
            <person name="Grigoriev I.V."/>
            <person name="Lindberg D.R."/>
            <person name="Seaver E.C."/>
            <person name="Weisblat D.A."/>
            <person name="Putnam N.H."/>
            <person name="Rokhsar D.S."/>
        </authorList>
    </citation>
    <scope>NUCLEOTIDE SEQUENCE [LARGE SCALE GENOMIC DNA]</scope>
</reference>
<evidence type="ECO:0000256" key="1">
    <source>
        <dbReference type="SAM" id="MobiDB-lite"/>
    </source>
</evidence>
<dbReference type="CTD" id="20241814"/>
<dbReference type="Proteomes" id="UP000030746">
    <property type="component" value="Unassembled WGS sequence"/>
</dbReference>
<dbReference type="GeneID" id="20241814"/>
<feature type="region of interest" description="Disordered" evidence="1">
    <location>
        <begin position="1"/>
        <end position="80"/>
    </location>
</feature>
<gene>
    <name evidence="2" type="ORF">LOTGIDRAFT_171558</name>
</gene>
<dbReference type="RefSeq" id="XP_009045997.1">
    <property type="nucleotide sequence ID" value="XM_009047749.1"/>
</dbReference>
<sequence>MEWLKQKKANYEKRNQTTHSWYSQSFTGNLPTVRSKSATSTPTAGIMIPKKSHSTNSSPLKPHGPGPRPDSANQQYSYDGGVFLSRSPRHDFFIIHPEWVSEEPTIEKLSIKEKRAKSMSWPRRRCKSAPPAKIRNPITWE</sequence>
<accession>V4AGZ6</accession>
<proteinExistence type="predicted"/>
<dbReference type="EMBL" id="KB200049">
    <property type="protein sequence ID" value="ESP03324.1"/>
    <property type="molecule type" value="Genomic_DNA"/>
</dbReference>
<dbReference type="HOGENOM" id="CLU_1827484_0_0_1"/>